<dbReference type="InterPro" id="IPR050272">
    <property type="entry name" value="Isochorismatase-like_hydrls"/>
</dbReference>
<evidence type="ECO:0000313" key="5">
    <source>
        <dbReference type="Proteomes" id="UP000236546"/>
    </source>
</evidence>
<comment type="caution">
    <text evidence="4">The sequence shown here is derived from an EMBL/GenBank/DDBJ whole genome shotgun (WGS) entry which is preliminary data.</text>
</comment>
<evidence type="ECO:0000256" key="2">
    <source>
        <dbReference type="ARBA" id="ARBA00022801"/>
    </source>
</evidence>
<dbReference type="GO" id="GO:0016787">
    <property type="term" value="F:hydrolase activity"/>
    <property type="evidence" value="ECO:0007669"/>
    <property type="project" value="UniProtKB-KW"/>
</dbReference>
<gene>
    <name evidence="4" type="ORF">TGAMA5MH_06034</name>
</gene>
<proteinExistence type="inferred from homology"/>
<dbReference type="PANTHER" id="PTHR43540">
    <property type="entry name" value="PEROXYUREIDOACRYLATE/UREIDOACRYLATE AMIDOHYDROLASE-RELATED"/>
    <property type="match status" value="1"/>
</dbReference>
<reference evidence="4 5" key="1">
    <citation type="submission" date="2017-02" db="EMBL/GenBank/DDBJ databases">
        <title>Genomes of Trichoderma spp. with biocontrol activity.</title>
        <authorList>
            <person name="Gardiner D."/>
            <person name="Kazan K."/>
            <person name="Vos C."/>
            <person name="Harvey P."/>
        </authorList>
    </citation>
    <scope>NUCLEOTIDE SEQUENCE [LARGE SCALE GENOMIC DNA]</scope>
    <source>
        <strain evidence="4 5">A5MH</strain>
    </source>
</reference>
<dbReference type="InterPro" id="IPR000868">
    <property type="entry name" value="Isochorismatase-like_dom"/>
</dbReference>
<dbReference type="Gene3D" id="3.40.50.850">
    <property type="entry name" value="Isochorismatase-like"/>
    <property type="match status" value="1"/>
</dbReference>
<sequence length="236" mass="26859">MSFTFTHHNPEMQLEKKRTALVLTDIQNEFFLETGSYYHMIADKLKELNVFDHIEDLLKCAKENDYYVLHSPHYYYPSDHQWIAPNNTITDYLVQLPKGFVGRKDPVDLEGFHGSGADYPERLKKYLMDGKTGNTSPHKGLSCLSNDLIRQLRMRRVEKVIMAGPVGNLCLENHVRDIVEAGFEVAIVRDAIAAGQNDEGDGYQAAMVNFRYIANAIWTTEDTVKRMEAAAAADKQ</sequence>
<dbReference type="OrthoDB" id="167809at2759"/>
<dbReference type="Pfam" id="PF00857">
    <property type="entry name" value="Isochorismatase"/>
    <property type="match status" value="1"/>
</dbReference>
<accession>A0A2K0TA16</accession>
<evidence type="ECO:0000259" key="3">
    <source>
        <dbReference type="Pfam" id="PF00857"/>
    </source>
</evidence>
<dbReference type="InterPro" id="IPR036380">
    <property type="entry name" value="Isochorismatase-like_sf"/>
</dbReference>
<feature type="domain" description="Isochorismatase-like" evidence="3">
    <location>
        <begin position="19"/>
        <end position="221"/>
    </location>
</feature>
<dbReference type="EMBL" id="MTYH01000051">
    <property type="protein sequence ID" value="PNP42352.1"/>
    <property type="molecule type" value="Genomic_DNA"/>
</dbReference>
<dbReference type="Proteomes" id="UP000236546">
    <property type="component" value="Unassembled WGS sequence"/>
</dbReference>
<keyword evidence="2" id="KW-0378">Hydrolase</keyword>
<comment type="similarity">
    <text evidence="1">Belongs to the isochorismatase family.</text>
</comment>
<dbReference type="SUPFAM" id="SSF52499">
    <property type="entry name" value="Isochorismatase-like hydrolases"/>
    <property type="match status" value="1"/>
</dbReference>
<evidence type="ECO:0000313" key="4">
    <source>
        <dbReference type="EMBL" id="PNP42352.1"/>
    </source>
</evidence>
<name>A0A2K0TA16_9HYPO</name>
<evidence type="ECO:0000256" key="1">
    <source>
        <dbReference type="ARBA" id="ARBA00006336"/>
    </source>
</evidence>
<organism evidence="4 5">
    <name type="scientific">Trichoderma gamsii</name>
    <dbReference type="NCBI Taxonomy" id="398673"/>
    <lineage>
        <taxon>Eukaryota</taxon>
        <taxon>Fungi</taxon>
        <taxon>Dikarya</taxon>
        <taxon>Ascomycota</taxon>
        <taxon>Pezizomycotina</taxon>
        <taxon>Sordariomycetes</taxon>
        <taxon>Hypocreomycetidae</taxon>
        <taxon>Hypocreales</taxon>
        <taxon>Hypocreaceae</taxon>
        <taxon>Trichoderma</taxon>
    </lineage>
</organism>
<protein>
    <recommendedName>
        <fullName evidence="3">Isochorismatase-like domain-containing protein</fullName>
    </recommendedName>
</protein>
<dbReference type="AlphaFoldDB" id="A0A2K0TA16"/>